<dbReference type="Proteomes" id="UP000249070">
    <property type="component" value="Unassembled WGS sequence"/>
</dbReference>
<reference evidence="10 19" key="1">
    <citation type="submission" date="2015-06" db="EMBL/GenBank/DDBJ databases">
        <title>The Genome Sequence of Enterococcus faecium 131EA1.</title>
        <authorList>
            <consortium name="The Broad Institute Genomics Platform"/>
            <consortium name="The Broad Institute Genome Sequencing Center for Infectious Disease"/>
            <person name="Earl A.M."/>
            <person name="Van Tyne D."/>
            <person name="Lebreton F."/>
            <person name="Saavedra J.T."/>
            <person name="Gilmore M.S."/>
            <person name="Manson Mcguire A."/>
            <person name="Clock S."/>
            <person name="Crupain M."/>
            <person name="Rangan U."/>
            <person name="Young S."/>
            <person name="Abouelleil A."/>
            <person name="Cao P."/>
            <person name="Chapman S.B."/>
            <person name="Griggs A."/>
            <person name="Priest M."/>
            <person name="Shea T."/>
            <person name="Wortman J."/>
            <person name="Nusbaum C."/>
            <person name="Birren B."/>
        </authorList>
    </citation>
    <scope>NUCLEOTIDE SEQUENCE [LARGE SCALE GENOMIC DNA]</scope>
    <source>
        <strain evidence="10 19">131EA1</strain>
    </source>
</reference>
<evidence type="ECO:0000313" key="16">
    <source>
        <dbReference type="Proteomes" id="UP000194737"/>
    </source>
</evidence>
<reference evidence="8 16" key="5">
    <citation type="submission" date="2017-05" db="EMBL/GenBank/DDBJ databases">
        <title>The Genome Sequence of Enterococcus faecium 6F2_DIV0138.</title>
        <authorList>
            <consortium name="The Broad Institute Genomics Platform"/>
            <consortium name="The Broad Institute Genomic Center for Infectious Diseases"/>
            <person name="Earl A."/>
            <person name="Manson A."/>
            <person name="Schwartman J."/>
            <person name="Gilmore M."/>
            <person name="Abouelleil A."/>
            <person name="Cao P."/>
            <person name="Chapman S."/>
            <person name="Cusick C."/>
            <person name="Shea T."/>
            <person name="Young S."/>
            <person name="Neafsey D."/>
            <person name="Nusbaum C."/>
            <person name="Birren B."/>
        </authorList>
    </citation>
    <scope>NUCLEOTIDE SEQUENCE [LARGE SCALE GENOMIC DNA]</scope>
    <source>
        <strain evidence="8 16">6F2_DIV0138</strain>
    </source>
</reference>
<reference evidence="4" key="11">
    <citation type="submission" date="2022-05" db="EMBL/GenBank/DDBJ databases">
        <title>Draft genome sequences of Clostridium perfringens strains isolated from Peru.</title>
        <authorList>
            <person name="Hurtado R."/>
            <person name="Lima L."/>
            <person name="Sousa T."/>
            <person name="Jaiswal A.K."/>
            <person name="Tiwari S."/>
            <person name="Maturrano L."/>
            <person name="Brenig B."/>
            <person name="Azevedo V."/>
        </authorList>
    </citation>
    <scope>NUCLEOTIDE SEQUENCE</scope>
    <source>
        <strain evidence="4">CP4</strain>
    </source>
</reference>
<dbReference type="EMBL" id="RKNM01000001">
    <property type="protein sequence ID" value="ROX58695.1"/>
    <property type="molecule type" value="Genomic_DNA"/>
</dbReference>
<protein>
    <recommendedName>
        <fullName evidence="23">YolD-like protein</fullName>
    </recommendedName>
</protein>
<dbReference type="Proteomes" id="UP000469871">
    <property type="component" value="Unassembled WGS sequence"/>
</dbReference>
<evidence type="ECO:0000313" key="11">
    <source>
        <dbReference type="EMBL" id="ROX58695.1"/>
    </source>
</evidence>
<dbReference type="GeneID" id="66496411"/>
<evidence type="ECO:0000313" key="3">
    <source>
        <dbReference type="EMBL" id="KWX17488.1"/>
    </source>
</evidence>
<dbReference type="EMBL" id="NGKW01000003">
    <property type="protein sequence ID" value="OTN93712.1"/>
    <property type="molecule type" value="Genomic_DNA"/>
</dbReference>
<dbReference type="Proteomes" id="UP000183509">
    <property type="component" value="Unassembled WGS sequence"/>
</dbReference>
<dbReference type="EMBL" id="MVGJ01000003">
    <property type="protein sequence ID" value="OOL84080.1"/>
    <property type="molecule type" value="Genomic_DNA"/>
</dbReference>
<dbReference type="EMBL" id="NGLB01000001">
    <property type="protein sequence ID" value="OTN98711.1"/>
    <property type="molecule type" value="Genomic_DNA"/>
</dbReference>
<dbReference type="Proteomes" id="UP000253144">
    <property type="component" value="Unassembled WGS sequence"/>
</dbReference>
<evidence type="ECO:0000313" key="10">
    <source>
        <dbReference type="EMBL" id="RBS31333.1"/>
    </source>
</evidence>
<dbReference type="Proteomes" id="UP000070452">
    <property type="component" value="Unassembled WGS sequence"/>
</dbReference>
<dbReference type="EMBL" id="LEQJ01000009">
    <property type="protein sequence ID" value="RBS31333.1"/>
    <property type="molecule type" value="Genomic_DNA"/>
</dbReference>
<reference evidence="2 22" key="10">
    <citation type="submission" date="2019-10" db="EMBL/GenBank/DDBJ databases">
        <title>Evolutionary dynamics of vancomycin-resistant Enterococcus faecium during gastrointestinal tract colonization and bloodstream infection in immunocompromised pediatric patients.</title>
        <authorList>
            <person name="Chilambi G.S."/>
            <person name="Nordstrom H.R."/>
            <person name="Evans D.R."/>
            <person name="Ferrolino J."/>
            <person name="Hayden R.T."/>
            <person name="Maron G.M."/>
            <person name="Vo A.N."/>
            <person name="Gilmore M.S."/>
            <person name="Wolf J."/>
            <person name="Rosch J.W."/>
            <person name="Van Tyne D."/>
        </authorList>
    </citation>
    <scope>NUCLEOTIDE SEQUENCE [LARGE SCALE GENOMIC DNA]</scope>
    <source>
        <strain evidence="2 22">VRECG27</strain>
    </source>
</reference>
<evidence type="ECO:0000313" key="20">
    <source>
        <dbReference type="Proteomes" id="UP000281752"/>
    </source>
</evidence>
<reference evidence="9 18" key="7">
    <citation type="submission" date="2018-05" db="EMBL/GenBank/DDBJ databases">
        <title>Vancomycin-resistant Enterococcus faecium strain from Chelyabinsk, Russia.</title>
        <authorList>
            <person name="Gostev V."/>
            <person name="Goncharov A."/>
            <person name="Kolodzhieva V."/>
            <person name="Suvorov A."/>
            <person name="Sidorenko S."/>
            <person name="Zueva L."/>
        </authorList>
    </citation>
    <scope>NUCLEOTIDE SEQUENCE [LARGE SCALE GENOMIC DNA]</scope>
    <source>
        <strain evidence="9 18">20</strain>
    </source>
</reference>
<evidence type="ECO:0000313" key="2">
    <source>
        <dbReference type="EMBL" id="KAB7577445.1"/>
    </source>
</evidence>
<comment type="caution">
    <text evidence="7">The sequence shown here is derived from an EMBL/GenBank/DDBJ whole genome shotgun (WGS) entry which is preliminary data.</text>
</comment>
<evidence type="ECO:0000313" key="1">
    <source>
        <dbReference type="EMBL" id="KAA0690791.1"/>
    </source>
</evidence>
<name>A0A132Z7P3_ENTFC</name>
<evidence type="ECO:0000313" key="13">
    <source>
        <dbReference type="Proteomes" id="UP000070452"/>
    </source>
</evidence>
<evidence type="ECO:0000313" key="18">
    <source>
        <dbReference type="Proteomes" id="UP000249070"/>
    </source>
</evidence>
<reference evidence="12 14" key="3">
    <citation type="submission" date="2016-04" db="EMBL/GenBank/DDBJ databases">
        <authorList>
            <person name="Millard A."/>
        </authorList>
    </citation>
    <scope>NUCLEOTIDE SEQUENCE [LARGE SCALE GENOMIC DNA]</scope>
    <source>
        <strain evidence="12">Isolate 22</strain>
    </source>
</reference>
<dbReference type="RefSeq" id="WP_002289815.1">
    <property type="nucleotide sequence ID" value="NZ_AP022341.1"/>
</dbReference>
<evidence type="ECO:0000313" key="12">
    <source>
        <dbReference type="EMBL" id="SAZ24039.1"/>
    </source>
</evidence>
<dbReference type="EMBL" id="JARPTX010000006">
    <property type="protein sequence ID" value="MDT2369110.1"/>
    <property type="molecule type" value="Genomic_DNA"/>
</dbReference>
<evidence type="ECO:0000313" key="5">
    <source>
        <dbReference type="EMBL" id="MDT2369110.1"/>
    </source>
</evidence>
<reference evidence="3 13" key="2">
    <citation type="submission" date="2016-01" db="EMBL/GenBank/DDBJ databases">
        <title>Molecular Mechanisms for transfer of large genomic segments between Enterococcus faecium strains.</title>
        <authorList>
            <person name="Garcia-Solache M.A."/>
            <person name="Lebreton F."/>
            <person name="Mclaughlin R.E."/>
            <person name="Whiteaker J.D."/>
            <person name="Gilmore M.S."/>
            <person name="Rice L.B."/>
        </authorList>
    </citation>
    <scope>NUCLEOTIDE SEQUENCE [LARGE SCALE GENOMIC DNA]</scope>
    <source>
        <strain evidence="3 13">D344RRF x C68</strain>
    </source>
</reference>
<reference evidence="11 20" key="9">
    <citation type="submission" date="2018-10" db="EMBL/GenBank/DDBJ databases">
        <title>Genotypes and phenotypes of Enterococci isolated from broiler chickens.</title>
        <authorList>
            <person name="Muhammad A.R."/>
            <person name="Diarra M.S."/>
        </authorList>
    </citation>
    <scope>NUCLEOTIDE SEQUENCE [LARGE SCALE GENOMIC DNA]</scope>
    <source>
        <strain evidence="11 20">P5 C A 35</strain>
    </source>
</reference>
<accession>A0A132Z7P3</accession>
<reference evidence="1 21" key="8">
    <citation type="submission" date="2018-07" db="EMBL/GenBank/DDBJ databases">
        <title>High quality draft genome sequencing of Enterococcus faecium exhibiting probiotic potential isolated from mucus of freshwater fish.</title>
        <authorList>
            <person name="El-Jeni R."/>
            <person name="Ghedira K."/>
            <person name="Abdelhak S."/>
            <person name="El-Bour M."/>
            <person name="Bouhaouala-Zahar B."/>
        </authorList>
    </citation>
    <scope>NUCLEOTIDE SEQUENCE [LARGE SCALE GENOMIC DNA]</scope>
    <source>
        <strain evidence="1 21">R.A73</strain>
    </source>
</reference>
<sequence>MNEETVSPMKKLTKLVTHTSYQLFDSFVNDTEEHAKNVRLQGKFILELQKAATEHSLVILQVRANRLSSKYETISGWVATKTVEKDRVMIRLQNEEQQIRMVPVEQIEKITILSPAGEQERLSK</sequence>
<reference evidence="5" key="12">
    <citation type="submission" date="2023-03" db="EMBL/GenBank/DDBJ databases">
        <authorList>
            <person name="Shen W."/>
            <person name="Cai J."/>
        </authorList>
    </citation>
    <scope>NUCLEOTIDE SEQUENCE</scope>
    <source>
        <strain evidence="5">B1010-2</strain>
    </source>
</reference>
<evidence type="ECO:0000313" key="21">
    <source>
        <dbReference type="Proteomes" id="UP000448762"/>
    </source>
</evidence>
<dbReference type="Proteomes" id="UP000194885">
    <property type="component" value="Unassembled WGS sequence"/>
</dbReference>
<dbReference type="Proteomes" id="UP000281752">
    <property type="component" value="Unassembled WGS sequence"/>
</dbReference>
<dbReference type="Proteomes" id="UP000191171">
    <property type="component" value="Unassembled WGS sequence"/>
</dbReference>
<evidence type="ECO:0000313" key="8">
    <source>
        <dbReference type="EMBL" id="OTN98711.1"/>
    </source>
</evidence>
<dbReference type="EMBL" id="JAMWMK010000022">
    <property type="protein sequence ID" value="MDC4248716.1"/>
    <property type="molecule type" value="Genomic_DNA"/>
</dbReference>
<reference evidence="6 15" key="4">
    <citation type="submission" date="2017-02" db="EMBL/GenBank/DDBJ databases">
        <title>Clonality and virulence of isolates of VRE in Hematopoietic Stem Cell Transplanted (HSCT) patients.</title>
        <authorList>
            <person name="Marchi A.P."/>
            <person name="Martins R.C."/>
            <person name="Marie S.K."/>
            <person name="Levin A.S."/>
            <person name="Costa S.F."/>
        </authorList>
    </citation>
    <scope>NUCLEOTIDE SEQUENCE [LARGE SCALE GENOMIC DNA]</scope>
    <source>
        <strain evidence="6 15">LIM1759</strain>
    </source>
</reference>
<organism evidence="7 17">
    <name type="scientific">Enterococcus faecium</name>
    <name type="common">Streptococcus faecium</name>
    <dbReference type="NCBI Taxonomy" id="1352"/>
    <lineage>
        <taxon>Bacteria</taxon>
        <taxon>Bacillati</taxon>
        <taxon>Bacillota</taxon>
        <taxon>Bacilli</taxon>
        <taxon>Lactobacillales</taxon>
        <taxon>Enterococcaceae</taxon>
        <taxon>Enterococcus</taxon>
    </lineage>
</organism>
<evidence type="ECO:0000313" key="9">
    <source>
        <dbReference type="EMBL" id="PZM55548.1"/>
    </source>
</evidence>
<dbReference type="Proteomes" id="UP000448762">
    <property type="component" value="Unassembled WGS sequence"/>
</dbReference>
<dbReference type="EMBL" id="LRHK01000001">
    <property type="protein sequence ID" value="KWX17488.1"/>
    <property type="molecule type" value="Genomic_DNA"/>
</dbReference>
<evidence type="ECO:0000313" key="4">
    <source>
        <dbReference type="EMBL" id="MDC4248716.1"/>
    </source>
</evidence>
<dbReference type="AlphaFoldDB" id="A0A132Z7P3"/>
<reference evidence="7 17" key="6">
    <citation type="submission" date="2017-05" db="EMBL/GenBank/DDBJ databases">
        <title>The Genome Sequence of Enterococcus faecium 7H8_DIV0219.</title>
        <authorList>
            <consortium name="The Broad Institute Genomics Platform"/>
            <consortium name="The Broad Institute Genomic Center for Infectious Diseases"/>
            <person name="Earl A."/>
            <person name="Manson A."/>
            <person name="Schwartman J."/>
            <person name="Gilmore M."/>
            <person name="Abouelleil A."/>
            <person name="Cao P."/>
            <person name="Chapman S."/>
            <person name="Cusick C."/>
            <person name="Shea T."/>
            <person name="Young S."/>
            <person name="Neafsey D."/>
            <person name="Nusbaum C."/>
            <person name="Birren B."/>
        </authorList>
    </citation>
    <scope>NUCLEOTIDE SEQUENCE [LARGE SCALE GENOMIC DNA]</scope>
    <source>
        <strain evidence="7 17">7H8_DIV0219</strain>
    </source>
</reference>
<evidence type="ECO:0000313" key="6">
    <source>
        <dbReference type="EMBL" id="OOL84080.1"/>
    </source>
</evidence>
<evidence type="ECO:0000313" key="14">
    <source>
        <dbReference type="Proteomes" id="UP000183509"/>
    </source>
</evidence>
<evidence type="ECO:0000313" key="19">
    <source>
        <dbReference type="Proteomes" id="UP000253144"/>
    </source>
</evidence>
<dbReference type="EMBL" id="WEFP01000001">
    <property type="protein sequence ID" value="KAB7577445.1"/>
    <property type="molecule type" value="Genomic_DNA"/>
</dbReference>
<evidence type="ECO:0000313" key="17">
    <source>
        <dbReference type="Proteomes" id="UP000194885"/>
    </source>
</evidence>
<dbReference type="STRING" id="1352.AL014_11455"/>
<dbReference type="Proteomes" id="UP000194737">
    <property type="component" value="Unassembled WGS sequence"/>
</dbReference>
<proteinExistence type="predicted"/>
<dbReference type="EMBL" id="FKLM01000039">
    <property type="protein sequence ID" value="SAZ24039.1"/>
    <property type="molecule type" value="Genomic_DNA"/>
</dbReference>
<evidence type="ECO:0000313" key="15">
    <source>
        <dbReference type="Proteomes" id="UP000191171"/>
    </source>
</evidence>
<dbReference type="EMBL" id="QHGU01000039">
    <property type="protein sequence ID" value="PZM55548.1"/>
    <property type="molecule type" value="Genomic_DNA"/>
</dbReference>
<dbReference type="EMBL" id="QOVC01000005">
    <property type="protein sequence ID" value="KAA0690791.1"/>
    <property type="molecule type" value="Genomic_DNA"/>
</dbReference>
<gene>
    <name evidence="8" type="ORF">A5804_000194</name>
    <name evidence="7" type="ORF">A5810_001588</name>
    <name evidence="3" type="ORF">AWT83_02795</name>
    <name evidence="6" type="ORF">B1P95_00555</name>
    <name evidence="9" type="ORF">DKP91_08985</name>
    <name evidence="12" type="ORF">DTPHA_602008</name>
    <name evidence="1" type="ORF">DTX73_07990</name>
    <name evidence="10" type="ORF">EB12_01518</name>
    <name evidence="11" type="ORF">EGW36_01155</name>
    <name evidence="2" type="ORF">GBM73_08975</name>
    <name evidence="4" type="ORF">M3X98_11790</name>
    <name evidence="5" type="ORF">P6Z85_02775</name>
</gene>
<evidence type="ECO:0008006" key="23">
    <source>
        <dbReference type="Google" id="ProtNLM"/>
    </source>
</evidence>
<evidence type="ECO:0000313" key="7">
    <source>
        <dbReference type="EMBL" id="OTN93712.1"/>
    </source>
</evidence>
<evidence type="ECO:0000313" key="22">
    <source>
        <dbReference type="Proteomes" id="UP000469871"/>
    </source>
</evidence>
<dbReference type="OMA" id="SGWIATK"/>
<dbReference type="Proteomes" id="UP001260956">
    <property type="component" value="Unassembled WGS sequence"/>
</dbReference>
<dbReference type="PATRIC" id="fig|1352.655.peg.1297"/>
<dbReference type="Proteomes" id="UP001141166">
    <property type="component" value="Unassembled WGS sequence"/>
</dbReference>